<keyword evidence="5" id="KW-1185">Reference proteome</keyword>
<organism evidence="4 5">
    <name type="scientific">Fusarium irregulare</name>
    <dbReference type="NCBI Taxonomy" id="2494466"/>
    <lineage>
        <taxon>Eukaryota</taxon>
        <taxon>Fungi</taxon>
        <taxon>Dikarya</taxon>
        <taxon>Ascomycota</taxon>
        <taxon>Pezizomycotina</taxon>
        <taxon>Sordariomycetes</taxon>
        <taxon>Hypocreomycetidae</taxon>
        <taxon>Hypocreales</taxon>
        <taxon>Nectriaceae</taxon>
        <taxon>Fusarium</taxon>
        <taxon>Fusarium incarnatum-equiseti species complex</taxon>
    </lineage>
</organism>
<name>A0A9W8PW66_9HYPO</name>
<evidence type="ECO:0000256" key="2">
    <source>
        <dbReference type="SAM" id="MobiDB-lite"/>
    </source>
</evidence>
<feature type="region of interest" description="Disordered" evidence="2">
    <location>
        <begin position="23"/>
        <end position="44"/>
    </location>
</feature>
<dbReference type="EMBL" id="JAPDHF010000004">
    <property type="protein sequence ID" value="KAJ4019032.1"/>
    <property type="molecule type" value="Genomic_DNA"/>
</dbReference>
<dbReference type="PROSITE" id="PS50966">
    <property type="entry name" value="ZF_SWIM"/>
    <property type="match status" value="1"/>
</dbReference>
<sequence>MESLPSHRQIITSLICSISTIAPSTTDDTSSKQPSRAGQPSTLSPFQAFSPSQRPLLLTLHVLFPNLVLPALDLLDRKLVTRLVRNQELQNDSSSGTVNDVFLVRSLGTTLSRRTRDYSLSSKRYVVHLNAWNCSCASFTLDAFTGHRATATGQAEQLPPLREVSSYGGMSLDLGGDAPSCCKHLLACLLADRWSEMIGMYVEDRVISREDLAGIIADI</sequence>
<dbReference type="OrthoDB" id="74545at2759"/>
<evidence type="ECO:0000259" key="3">
    <source>
        <dbReference type="PROSITE" id="PS50966"/>
    </source>
</evidence>
<reference evidence="4" key="1">
    <citation type="submission" date="2022-10" db="EMBL/GenBank/DDBJ databases">
        <title>Fusarium specimens isolated from Avocado Roots.</title>
        <authorList>
            <person name="Stajich J."/>
            <person name="Roper C."/>
            <person name="Heimlech-Rivalta G."/>
        </authorList>
    </citation>
    <scope>NUCLEOTIDE SEQUENCE</scope>
    <source>
        <strain evidence="4">CF00143</strain>
    </source>
</reference>
<dbReference type="InterPro" id="IPR007527">
    <property type="entry name" value="Znf_SWIM"/>
</dbReference>
<evidence type="ECO:0000313" key="4">
    <source>
        <dbReference type="EMBL" id="KAJ4019032.1"/>
    </source>
</evidence>
<keyword evidence="1" id="KW-0863">Zinc-finger</keyword>
<proteinExistence type="predicted"/>
<keyword evidence="1" id="KW-0862">Zinc</keyword>
<dbReference type="GO" id="GO:0008270">
    <property type="term" value="F:zinc ion binding"/>
    <property type="evidence" value="ECO:0007669"/>
    <property type="project" value="UniProtKB-KW"/>
</dbReference>
<dbReference type="Proteomes" id="UP001152130">
    <property type="component" value="Unassembled WGS sequence"/>
</dbReference>
<keyword evidence="1" id="KW-0479">Metal-binding</keyword>
<gene>
    <name evidence="4" type="ORF">NW766_002732</name>
</gene>
<protein>
    <recommendedName>
        <fullName evidence="3">SWIM-type domain-containing protein</fullName>
    </recommendedName>
</protein>
<evidence type="ECO:0000313" key="5">
    <source>
        <dbReference type="Proteomes" id="UP001152130"/>
    </source>
</evidence>
<accession>A0A9W8PW66</accession>
<feature type="domain" description="SWIM-type" evidence="3">
    <location>
        <begin position="125"/>
        <end position="193"/>
    </location>
</feature>
<comment type="caution">
    <text evidence="4">The sequence shown here is derived from an EMBL/GenBank/DDBJ whole genome shotgun (WGS) entry which is preliminary data.</text>
</comment>
<dbReference type="AlphaFoldDB" id="A0A9W8PW66"/>
<evidence type="ECO:0000256" key="1">
    <source>
        <dbReference type="PROSITE-ProRule" id="PRU00325"/>
    </source>
</evidence>